<gene>
    <name evidence="1" type="ORF">SPIL2461_LOCUS4053</name>
</gene>
<name>A0A812L3W3_SYMPI</name>
<evidence type="ECO:0000313" key="2">
    <source>
        <dbReference type="Proteomes" id="UP000649617"/>
    </source>
</evidence>
<organism evidence="1 2">
    <name type="scientific">Symbiodinium pilosum</name>
    <name type="common">Dinoflagellate</name>
    <dbReference type="NCBI Taxonomy" id="2952"/>
    <lineage>
        <taxon>Eukaryota</taxon>
        <taxon>Sar</taxon>
        <taxon>Alveolata</taxon>
        <taxon>Dinophyceae</taxon>
        <taxon>Suessiales</taxon>
        <taxon>Symbiodiniaceae</taxon>
        <taxon>Symbiodinium</taxon>
    </lineage>
</organism>
<reference evidence="1" key="1">
    <citation type="submission" date="2021-02" db="EMBL/GenBank/DDBJ databases">
        <authorList>
            <person name="Dougan E. K."/>
            <person name="Rhodes N."/>
            <person name="Thang M."/>
            <person name="Chan C."/>
        </authorList>
    </citation>
    <scope>NUCLEOTIDE SEQUENCE</scope>
</reference>
<dbReference type="AlphaFoldDB" id="A0A812L3W3"/>
<accession>A0A812L3W3</accession>
<dbReference type="OrthoDB" id="343875at2759"/>
<sequence length="94" mass="10771">MPPLSWMRPEADLEHFQPIRSAPRALMGKACVMATRRDWKKALECFRKVLHRASPPAPRDGEQLKMLKEVRFALATCFAGSHLSNYPQLCSFRS</sequence>
<dbReference type="EMBL" id="CAJNIZ010005191">
    <property type="protein sequence ID" value="CAE7239681.1"/>
    <property type="molecule type" value="Genomic_DNA"/>
</dbReference>
<comment type="caution">
    <text evidence="1">The sequence shown here is derived from an EMBL/GenBank/DDBJ whole genome shotgun (WGS) entry which is preliminary data.</text>
</comment>
<dbReference type="Proteomes" id="UP000649617">
    <property type="component" value="Unassembled WGS sequence"/>
</dbReference>
<evidence type="ECO:0000313" key="1">
    <source>
        <dbReference type="EMBL" id="CAE7239681.1"/>
    </source>
</evidence>
<protein>
    <submittedName>
        <fullName evidence="1">Uncharacterized protein</fullName>
    </submittedName>
</protein>
<keyword evidence="2" id="KW-1185">Reference proteome</keyword>
<proteinExistence type="predicted"/>